<dbReference type="AlphaFoldDB" id="A0A5C3NYU6"/>
<evidence type="ECO:0000256" key="1">
    <source>
        <dbReference type="SAM" id="MobiDB-lite"/>
    </source>
</evidence>
<accession>A0A5C3NYU6</accession>
<feature type="region of interest" description="Disordered" evidence="1">
    <location>
        <begin position="1"/>
        <end position="65"/>
    </location>
</feature>
<feature type="compositionally biased region" description="Basic residues" evidence="1">
    <location>
        <begin position="1"/>
        <end position="18"/>
    </location>
</feature>
<gene>
    <name evidence="2" type="ORF">K466DRAFT_604428</name>
</gene>
<dbReference type="InParanoid" id="A0A5C3NYU6"/>
<sequence length="193" mass="22036">MLRKARNQRYQAKLKSKGGRTAAKAAAVADDSETDRTENVLRSAMDAEPEPEAEPAAAATPPPPVLRHRPIAIPVTPDVFLINAIKCLNAQLVEWGYSDQDRNTLYQRLQDEAYEELRQVQDRVEWMRAKEAWVAEGDAILENIQVCLRSEIKDHCDGDVDLLADYWRQLSRVAYRVQYMMAAAEFHIDTVYF</sequence>
<name>A0A5C3NYU6_9APHY</name>
<reference evidence="2 3" key="1">
    <citation type="journal article" date="2019" name="Nat. Ecol. Evol.">
        <title>Megaphylogeny resolves global patterns of mushroom evolution.</title>
        <authorList>
            <person name="Varga T."/>
            <person name="Krizsan K."/>
            <person name="Foldi C."/>
            <person name="Dima B."/>
            <person name="Sanchez-Garcia M."/>
            <person name="Sanchez-Ramirez S."/>
            <person name="Szollosi G.J."/>
            <person name="Szarkandi J.G."/>
            <person name="Papp V."/>
            <person name="Albert L."/>
            <person name="Andreopoulos W."/>
            <person name="Angelini C."/>
            <person name="Antonin V."/>
            <person name="Barry K.W."/>
            <person name="Bougher N.L."/>
            <person name="Buchanan P."/>
            <person name="Buyck B."/>
            <person name="Bense V."/>
            <person name="Catcheside P."/>
            <person name="Chovatia M."/>
            <person name="Cooper J."/>
            <person name="Damon W."/>
            <person name="Desjardin D."/>
            <person name="Finy P."/>
            <person name="Geml J."/>
            <person name="Haridas S."/>
            <person name="Hughes K."/>
            <person name="Justo A."/>
            <person name="Karasinski D."/>
            <person name="Kautmanova I."/>
            <person name="Kiss B."/>
            <person name="Kocsube S."/>
            <person name="Kotiranta H."/>
            <person name="LaButti K.M."/>
            <person name="Lechner B.E."/>
            <person name="Liimatainen K."/>
            <person name="Lipzen A."/>
            <person name="Lukacs Z."/>
            <person name="Mihaltcheva S."/>
            <person name="Morgado L.N."/>
            <person name="Niskanen T."/>
            <person name="Noordeloos M.E."/>
            <person name="Ohm R.A."/>
            <person name="Ortiz-Santana B."/>
            <person name="Ovrebo C."/>
            <person name="Racz N."/>
            <person name="Riley R."/>
            <person name="Savchenko A."/>
            <person name="Shiryaev A."/>
            <person name="Soop K."/>
            <person name="Spirin V."/>
            <person name="Szebenyi C."/>
            <person name="Tomsovsky M."/>
            <person name="Tulloss R.E."/>
            <person name="Uehling J."/>
            <person name="Grigoriev I.V."/>
            <person name="Vagvolgyi C."/>
            <person name="Papp T."/>
            <person name="Martin F.M."/>
            <person name="Miettinen O."/>
            <person name="Hibbett D.S."/>
            <person name="Nagy L.G."/>
        </authorList>
    </citation>
    <scope>NUCLEOTIDE SEQUENCE [LARGE SCALE GENOMIC DNA]</scope>
    <source>
        <strain evidence="2 3">HHB13444</strain>
    </source>
</reference>
<evidence type="ECO:0000313" key="2">
    <source>
        <dbReference type="EMBL" id="TFK81528.1"/>
    </source>
</evidence>
<protein>
    <submittedName>
        <fullName evidence="2">Uncharacterized protein</fullName>
    </submittedName>
</protein>
<proteinExistence type="predicted"/>
<evidence type="ECO:0000313" key="3">
    <source>
        <dbReference type="Proteomes" id="UP000308197"/>
    </source>
</evidence>
<organism evidence="2 3">
    <name type="scientific">Polyporus arcularius HHB13444</name>
    <dbReference type="NCBI Taxonomy" id="1314778"/>
    <lineage>
        <taxon>Eukaryota</taxon>
        <taxon>Fungi</taxon>
        <taxon>Dikarya</taxon>
        <taxon>Basidiomycota</taxon>
        <taxon>Agaricomycotina</taxon>
        <taxon>Agaricomycetes</taxon>
        <taxon>Polyporales</taxon>
        <taxon>Polyporaceae</taxon>
        <taxon>Polyporus</taxon>
    </lineage>
</organism>
<keyword evidence="3" id="KW-1185">Reference proteome</keyword>
<dbReference type="EMBL" id="ML211592">
    <property type="protein sequence ID" value="TFK81528.1"/>
    <property type="molecule type" value="Genomic_DNA"/>
</dbReference>
<dbReference type="Proteomes" id="UP000308197">
    <property type="component" value="Unassembled WGS sequence"/>
</dbReference>